<keyword evidence="1 6" id="KW-0489">Methyltransferase</keyword>
<dbReference type="Pfam" id="PF21212">
    <property type="entry name" value="Dimerisation2-like_dom"/>
    <property type="match status" value="1"/>
</dbReference>
<dbReference type="EMBL" id="JACHXD010000004">
    <property type="protein sequence ID" value="MBB3118909.1"/>
    <property type="molecule type" value="Genomic_DNA"/>
</dbReference>
<dbReference type="InterPro" id="IPR029063">
    <property type="entry name" value="SAM-dependent_MTases_sf"/>
</dbReference>
<comment type="caution">
    <text evidence="6">The sequence shown here is derived from an EMBL/GenBank/DDBJ whole genome shotgun (WGS) entry which is preliminary data.</text>
</comment>
<dbReference type="PROSITE" id="PS51683">
    <property type="entry name" value="SAM_OMT_II"/>
    <property type="match status" value="1"/>
</dbReference>
<dbReference type="RefSeq" id="WP_183440780.1">
    <property type="nucleotide sequence ID" value="NZ_JACHXD010000004.1"/>
</dbReference>
<dbReference type="InterPro" id="IPR016461">
    <property type="entry name" value="COMT-like"/>
</dbReference>
<protein>
    <submittedName>
        <fullName evidence="6">SAM-dependent methyltransferase</fullName>
    </submittedName>
</protein>
<evidence type="ECO:0000256" key="1">
    <source>
        <dbReference type="ARBA" id="ARBA00022603"/>
    </source>
</evidence>
<dbReference type="AlphaFoldDB" id="A0A7W5FTK8"/>
<evidence type="ECO:0000313" key="7">
    <source>
        <dbReference type="Proteomes" id="UP000541535"/>
    </source>
</evidence>
<evidence type="ECO:0000256" key="3">
    <source>
        <dbReference type="ARBA" id="ARBA00022691"/>
    </source>
</evidence>
<gene>
    <name evidence="6" type="ORF">FHS03_001954</name>
</gene>
<dbReference type="GO" id="GO:0008168">
    <property type="term" value="F:methyltransferase activity"/>
    <property type="evidence" value="ECO:0007669"/>
    <property type="project" value="UniProtKB-KW"/>
</dbReference>
<dbReference type="Gene3D" id="1.20.58.1390">
    <property type="match status" value="1"/>
</dbReference>
<dbReference type="Pfam" id="PF08242">
    <property type="entry name" value="Methyltransf_12"/>
    <property type="match status" value="1"/>
</dbReference>
<keyword evidence="2 6" id="KW-0808">Transferase</keyword>
<dbReference type="CDD" id="cd02440">
    <property type="entry name" value="AdoMet_MTases"/>
    <property type="match status" value="1"/>
</dbReference>
<dbReference type="PANTHER" id="PTHR43712">
    <property type="entry name" value="PUTATIVE (AFU_ORTHOLOGUE AFUA_4G14580)-RELATED"/>
    <property type="match status" value="1"/>
</dbReference>
<evidence type="ECO:0000259" key="5">
    <source>
        <dbReference type="Pfam" id="PF21212"/>
    </source>
</evidence>
<evidence type="ECO:0000313" key="6">
    <source>
        <dbReference type="EMBL" id="MBB3118909.1"/>
    </source>
</evidence>
<keyword evidence="3" id="KW-0949">S-adenosyl-L-methionine</keyword>
<proteinExistence type="predicted"/>
<evidence type="ECO:0000259" key="4">
    <source>
        <dbReference type="Pfam" id="PF08242"/>
    </source>
</evidence>
<dbReference type="SUPFAM" id="SSF53335">
    <property type="entry name" value="S-adenosyl-L-methionine-dependent methyltransferases"/>
    <property type="match status" value="1"/>
</dbReference>
<dbReference type="InterPro" id="IPR013217">
    <property type="entry name" value="Methyltransf_12"/>
</dbReference>
<dbReference type="InterPro" id="IPR036390">
    <property type="entry name" value="WH_DNA-bd_sf"/>
</dbReference>
<dbReference type="Gene3D" id="3.40.50.150">
    <property type="entry name" value="Vaccinia Virus protein VP39"/>
    <property type="match status" value="1"/>
</dbReference>
<dbReference type="PANTHER" id="PTHR43712:SF2">
    <property type="entry name" value="O-METHYLTRANSFERASE CICE"/>
    <property type="match status" value="1"/>
</dbReference>
<sequence length="362" mass="39364">MQDKSFSPPRQTAFAARYEAQKIAFGPVVFQCVRYAWKRGMLQALSDAGGAGLSVAELAAGGQWSEYALKVVLETCLSAGAVQLQGGRYVLDKVGYCVLTDTITQINLDFNHDVNYLGLYDLDKSLDQEKPLGLKALGDWSTLYEGMSQLPEPAKSSWFAFDHHYSDTSFPQILPDVFATGPRRVMDIGANTGKFTLAALGYSAEAELHLVDLPRQLAVAEQNLQAAGLRERAHLHAVDLLDADKPLPAGMDLIWMSQFLSCFSEAAIATILQRAAAALAPGGQVLIMDTFWDRQQYDIASYCLINTSPYFTAMASGNSKIYESGDYIRLAEAAGLRLLTARDGIGYCHSLLRFAHAGAAGV</sequence>
<accession>A0A7W5FTK8</accession>
<keyword evidence="7" id="KW-1185">Reference proteome</keyword>
<evidence type="ECO:0000256" key="2">
    <source>
        <dbReference type="ARBA" id="ARBA00022679"/>
    </source>
</evidence>
<organism evidence="6 7">
    <name type="scientific">Pseudoduganella violacea</name>
    <dbReference type="NCBI Taxonomy" id="1715466"/>
    <lineage>
        <taxon>Bacteria</taxon>
        <taxon>Pseudomonadati</taxon>
        <taxon>Pseudomonadota</taxon>
        <taxon>Betaproteobacteria</taxon>
        <taxon>Burkholderiales</taxon>
        <taxon>Oxalobacteraceae</taxon>
        <taxon>Telluria group</taxon>
        <taxon>Pseudoduganella</taxon>
    </lineage>
</organism>
<dbReference type="InterPro" id="IPR036388">
    <property type="entry name" value="WH-like_DNA-bd_sf"/>
</dbReference>
<dbReference type="GO" id="GO:0032259">
    <property type="term" value="P:methylation"/>
    <property type="evidence" value="ECO:0007669"/>
    <property type="project" value="UniProtKB-KW"/>
</dbReference>
<name>A0A7W5FTK8_9BURK</name>
<dbReference type="Proteomes" id="UP000541535">
    <property type="component" value="Unassembled WGS sequence"/>
</dbReference>
<dbReference type="Gene3D" id="1.10.10.10">
    <property type="entry name" value="Winged helix-like DNA-binding domain superfamily/Winged helix DNA-binding domain"/>
    <property type="match status" value="1"/>
</dbReference>
<feature type="domain" description="BVU-1015-like N-terminal dimerisation-like" evidence="5">
    <location>
        <begin position="19"/>
        <end position="89"/>
    </location>
</feature>
<dbReference type="InterPro" id="IPR049480">
    <property type="entry name" value="BVU_1015-like_N"/>
</dbReference>
<feature type="domain" description="Methyltransferase type 12" evidence="4">
    <location>
        <begin position="186"/>
        <end position="284"/>
    </location>
</feature>
<dbReference type="SUPFAM" id="SSF46785">
    <property type="entry name" value="Winged helix' DNA-binding domain"/>
    <property type="match status" value="1"/>
</dbReference>
<reference evidence="6 7" key="1">
    <citation type="submission" date="2020-08" db="EMBL/GenBank/DDBJ databases">
        <title>Genomic Encyclopedia of Type Strains, Phase III (KMG-III): the genomes of soil and plant-associated and newly described type strains.</title>
        <authorList>
            <person name="Whitman W."/>
        </authorList>
    </citation>
    <scope>NUCLEOTIDE SEQUENCE [LARGE SCALE GENOMIC DNA]</scope>
    <source>
        <strain evidence="6 7">CECT 8897</strain>
    </source>
</reference>